<dbReference type="InterPro" id="IPR050664">
    <property type="entry name" value="Octanoyltrans_LipM/LipL"/>
</dbReference>
<organism evidence="2 3">
    <name type="scientific">Globicatella sulfidifaciens DSM 15739</name>
    <dbReference type="NCBI Taxonomy" id="1121925"/>
    <lineage>
        <taxon>Bacteria</taxon>
        <taxon>Bacillati</taxon>
        <taxon>Bacillota</taxon>
        <taxon>Bacilli</taxon>
        <taxon>Lactobacillales</taxon>
        <taxon>Aerococcaceae</taxon>
        <taxon>Globicatella</taxon>
    </lineage>
</organism>
<protein>
    <submittedName>
        <fullName evidence="2">Octanoyl-[GcvH]:protein N-octanoyltransferase</fullName>
    </submittedName>
</protein>
<dbReference type="STRING" id="1121925.SAMN02746011_00416"/>
<sequence>MSEFLSHHHWLYTEVGSGSNVEDGLVALSWQDAFIRHIMTINDHPSDKSSQAKGIIHFYRLNYPTILLGPKDTRLKALPEGIAYLNKQGYATHLRAHGGLAVVSDPGIINVSFIINLKEFPLSIDEGYEQMIQWLKEALSTLGLNVESYEVPDSYCPGTYDIVIQQQKIGGIAQRRFKDGVAVAAYISVTGNQKERSEIIRQFYQTSEADSQYPNVNPDVMSNINDFLDQSISVEKFKQLLLNTVQQQTKLTRLPDPGEALEILYQKMYQKTLDRNYPLQINK</sequence>
<dbReference type="OrthoDB" id="2080934at2"/>
<dbReference type="Proteomes" id="UP000189941">
    <property type="component" value="Unassembled WGS sequence"/>
</dbReference>
<dbReference type="GO" id="GO:0140096">
    <property type="term" value="F:catalytic activity, acting on a protein"/>
    <property type="evidence" value="ECO:0007669"/>
    <property type="project" value="UniProtKB-ARBA"/>
</dbReference>
<evidence type="ECO:0000313" key="2">
    <source>
        <dbReference type="EMBL" id="SJZ34018.1"/>
    </source>
</evidence>
<dbReference type="PANTHER" id="PTHR43679">
    <property type="entry name" value="OCTANOYLTRANSFERASE LIPM-RELATED"/>
    <property type="match status" value="1"/>
</dbReference>
<dbReference type="AlphaFoldDB" id="A0A1T4JV39"/>
<keyword evidence="2" id="KW-0808">Transferase</keyword>
<dbReference type="InterPro" id="IPR004143">
    <property type="entry name" value="BPL_LPL_catalytic"/>
</dbReference>
<dbReference type="Gene3D" id="3.30.930.10">
    <property type="entry name" value="Bira Bifunctional Protein, Domain 2"/>
    <property type="match status" value="1"/>
</dbReference>
<reference evidence="3" key="1">
    <citation type="submission" date="2017-02" db="EMBL/GenBank/DDBJ databases">
        <authorList>
            <person name="Varghese N."/>
            <person name="Submissions S."/>
        </authorList>
    </citation>
    <scope>NUCLEOTIDE SEQUENCE [LARGE SCALE GENOMIC DNA]</scope>
    <source>
        <strain evidence="3">DSM 15739</strain>
    </source>
</reference>
<dbReference type="PROSITE" id="PS51733">
    <property type="entry name" value="BPL_LPL_CATALYTIC"/>
    <property type="match status" value="1"/>
</dbReference>
<proteinExistence type="predicted"/>
<dbReference type="SUPFAM" id="SSF55681">
    <property type="entry name" value="Class II aaRS and biotin synthetases"/>
    <property type="match status" value="1"/>
</dbReference>
<accession>A0A1T4JV39</accession>
<evidence type="ECO:0000313" key="3">
    <source>
        <dbReference type="Proteomes" id="UP000189941"/>
    </source>
</evidence>
<dbReference type="GO" id="GO:0009249">
    <property type="term" value="P:protein lipoylation"/>
    <property type="evidence" value="ECO:0007669"/>
    <property type="project" value="UniProtKB-ARBA"/>
</dbReference>
<dbReference type="GO" id="GO:0016740">
    <property type="term" value="F:transferase activity"/>
    <property type="evidence" value="ECO:0007669"/>
    <property type="project" value="UniProtKB-KW"/>
</dbReference>
<feature type="domain" description="BPL/LPL catalytic" evidence="1">
    <location>
        <begin position="50"/>
        <end position="253"/>
    </location>
</feature>
<dbReference type="RefSeq" id="WP_078755262.1">
    <property type="nucleotide sequence ID" value="NZ_FUWO01000002.1"/>
</dbReference>
<keyword evidence="3" id="KW-1185">Reference proteome</keyword>
<dbReference type="Pfam" id="PF21948">
    <property type="entry name" value="LplA-B_cat"/>
    <property type="match status" value="1"/>
</dbReference>
<dbReference type="PANTHER" id="PTHR43679:SF2">
    <property type="entry name" value="OCTANOYL-[GCVH]:PROTEIN N-OCTANOYLTRANSFERASE"/>
    <property type="match status" value="1"/>
</dbReference>
<name>A0A1T4JV39_9LACT</name>
<evidence type="ECO:0000259" key="1">
    <source>
        <dbReference type="PROSITE" id="PS51733"/>
    </source>
</evidence>
<dbReference type="EMBL" id="FUWO01000002">
    <property type="protein sequence ID" value="SJZ34018.1"/>
    <property type="molecule type" value="Genomic_DNA"/>
</dbReference>
<gene>
    <name evidence="2" type="ORF">SAMN02746011_00416</name>
</gene>
<dbReference type="InterPro" id="IPR045864">
    <property type="entry name" value="aa-tRNA-synth_II/BPL/LPL"/>
</dbReference>